<evidence type="ECO:0000313" key="1">
    <source>
        <dbReference type="EMBL" id="CAD8053802.1"/>
    </source>
</evidence>
<dbReference type="AlphaFoldDB" id="A0A8S1KLF0"/>
<gene>
    <name evidence="1" type="ORF">PPRIM_AZ9-3.1.T0210079</name>
</gene>
<dbReference type="EMBL" id="CAJJDM010000019">
    <property type="protein sequence ID" value="CAD8053802.1"/>
    <property type="molecule type" value="Genomic_DNA"/>
</dbReference>
<accession>A0A8S1KLF0</accession>
<comment type="caution">
    <text evidence="1">The sequence shown here is derived from an EMBL/GenBank/DDBJ whole genome shotgun (WGS) entry which is preliminary data.</text>
</comment>
<keyword evidence="2" id="KW-1185">Reference proteome</keyword>
<sequence length="193" mass="22852">MKNIKLDIFNLHSIHSKHFFSKKDIYKIATIDQIGFQGLLIYKMSILIRTPGQQDFFQTFPKFSNGFICLQNFKEQFISLTSLKTIQYFFIYRVIFNPLPLDFFQQSPLQIQVLSFIFRRLFQFSKLQIIRGSINFSLFSAPLGQQLQCNWQSKSQKNSQLPKSQTYLLSTLQYLQSNILKELQKILTYINTF</sequence>
<evidence type="ECO:0000313" key="2">
    <source>
        <dbReference type="Proteomes" id="UP000688137"/>
    </source>
</evidence>
<reference evidence="1" key="1">
    <citation type="submission" date="2021-01" db="EMBL/GenBank/DDBJ databases">
        <authorList>
            <consortium name="Genoscope - CEA"/>
            <person name="William W."/>
        </authorList>
    </citation>
    <scope>NUCLEOTIDE SEQUENCE</scope>
</reference>
<protein>
    <submittedName>
        <fullName evidence="1">Uncharacterized protein</fullName>
    </submittedName>
</protein>
<organism evidence="1 2">
    <name type="scientific">Paramecium primaurelia</name>
    <dbReference type="NCBI Taxonomy" id="5886"/>
    <lineage>
        <taxon>Eukaryota</taxon>
        <taxon>Sar</taxon>
        <taxon>Alveolata</taxon>
        <taxon>Ciliophora</taxon>
        <taxon>Intramacronucleata</taxon>
        <taxon>Oligohymenophorea</taxon>
        <taxon>Peniculida</taxon>
        <taxon>Parameciidae</taxon>
        <taxon>Paramecium</taxon>
    </lineage>
</organism>
<dbReference type="Proteomes" id="UP000688137">
    <property type="component" value="Unassembled WGS sequence"/>
</dbReference>
<proteinExistence type="predicted"/>
<name>A0A8S1KLF0_PARPR</name>